<dbReference type="PANTHER" id="PTHR46268:SF27">
    <property type="entry name" value="UNIVERSAL STRESS PROTEIN RV2623"/>
    <property type="match status" value="1"/>
</dbReference>
<keyword evidence="3" id="KW-0067">ATP-binding</keyword>
<evidence type="ECO:0000256" key="2">
    <source>
        <dbReference type="ARBA" id="ARBA00022741"/>
    </source>
</evidence>
<organism evidence="5 6">
    <name type="scientific">Catenuloplanes indicus</name>
    <dbReference type="NCBI Taxonomy" id="137267"/>
    <lineage>
        <taxon>Bacteria</taxon>
        <taxon>Bacillati</taxon>
        <taxon>Actinomycetota</taxon>
        <taxon>Actinomycetes</taxon>
        <taxon>Micromonosporales</taxon>
        <taxon>Micromonosporaceae</taxon>
        <taxon>Catenuloplanes</taxon>
    </lineage>
</organism>
<dbReference type="Proteomes" id="UP001240236">
    <property type="component" value="Unassembled WGS sequence"/>
</dbReference>
<dbReference type="GO" id="GO:0005524">
    <property type="term" value="F:ATP binding"/>
    <property type="evidence" value="ECO:0007669"/>
    <property type="project" value="UniProtKB-KW"/>
</dbReference>
<sequence length="184" mass="19190">MRIVVGHRGSGGFDRLVLGSVGRQVAMHSHRPVVVVRGDTERAGGPVVVGADGSPAGTHAVEEAFAEAAARHAPLVAIRAYPVPVPPWGANVSPLVYDPQRLEAAERAALHEGLAPYRDKYPQVTVEAIVAQDDVAKVLVGVSHTARLVVVGHRGHGTLAGALLGSVALKLLHHAECPVLIARP</sequence>
<evidence type="ECO:0000313" key="5">
    <source>
        <dbReference type="EMBL" id="MDQ0363569.1"/>
    </source>
</evidence>
<proteinExistence type="inferred from homology"/>
<dbReference type="InterPro" id="IPR006015">
    <property type="entry name" value="Universal_stress_UspA"/>
</dbReference>
<gene>
    <name evidence="5" type="ORF">J2S42_000238</name>
</gene>
<evidence type="ECO:0000259" key="4">
    <source>
        <dbReference type="Pfam" id="PF00582"/>
    </source>
</evidence>
<keyword evidence="2" id="KW-0547">Nucleotide-binding</keyword>
<dbReference type="AlphaFoldDB" id="A0AAE3VUH3"/>
<dbReference type="EMBL" id="JAUSUZ010000001">
    <property type="protein sequence ID" value="MDQ0363569.1"/>
    <property type="molecule type" value="Genomic_DNA"/>
</dbReference>
<comment type="similarity">
    <text evidence="1">Belongs to the universal stress protein A family.</text>
</comment>
<comment type="caution">
    <text evidence="5">The sequence shown here is derived from an EMBL/GenBank/DDBJ whole genome shotgun (WGS) entry which is preliminary data.</text>
</comment>
<feature type="domain" description="UspA" evidence="4">
    <location>
        <begin position="46"/>
        <end position="183"/>
    </location>
</feature>
<dbReference type="InterPro" id="IPR014729">
    <property type="entry name" value="Rossmann-like_a/b/a_fold"/>
</dbReference>
<reference evidence="5 6" key="1">
    <citation type="submission" date="2023-07" db="EMBL/GenBank/DDBJ databases">
        <title>Sequencing the genomes of 1000 actinobacteria strains.</title>
        <authorList>
            <person name="Klenk H.-P."/>
        </authorList>
    </citation>
    <scope>NUCLEOTIDE SEQUENCE [LARGE SCALE GENOMIC DNA]</scope>
    <source>
        <strain evidence="5 6">DSM 44709</strain>
    </source>
</reference>
<evidence type="ECO:0000256" key="3">
    <source>
        <dbReference type="ARBA" id="ARBA00022840"/>
    </source>
</evidence>
<name>A0AAE3VUH3_9ACTN</name>
<evidence type="ECO:0000313" key="6">
    <source>
        <dbReference type="Proteomes" id="UP001240236"/>
    </source>
</evidence>
<dbReference type="RefSeq" id="WP_307234297.1">
    <property type="nucleotide sequence ID" value="NZ_JAUSUZ010000001.1"/>
</dbReference>
<dbReference type="SUPFAM" id="SSF52402">
    <property type="entry name" value="Adenine nucleotide alpha hydrolases-like"/>
    <property type="match status" value="2"/>
</dbReference>
<keyword evidence="6" id="KW-1185">Reference proteome</keyword>
<dbReference type="Pfam" id="PF00582">
    <property type="entry name" value="Usp"/>
    <property type="match status" value="2"/>
</dbReference>
<feature type="domain" description="UspA" evidence="4">
    <location>
        <begin position="3"/>
        <end position="37"/>
    </location>
</feature>
<dbReference type="InterPro" id="IPR006016">
    <property type="entry name" value="UspA"/>
</dbReference>
<protein>
    <submittedName>
        <fullName evidence="5">Nucleotide-binding universal stress UspA family protein</fullName>
    </submittedName>
</protein>
<dbReference type="PANTHER" id="PTHR46268">
    <property type="entry name" value="STRESS RESPONSE PROTEIN NHAX"/>
    <property type="match status" value="1"/>
</dbReference>
<evidence type="ECO:0000256" key="1">
    <source>
        <dbReference type="ARBA" id="ARBA00008791"/>
    </source>
</evidence>
<dbReference type="PRINTS" id="PR01438">
    <property type="entry name" value="UNVRSLSTRESS"/>
</dbReference>
<accession>A0AAE3VUH3</accession>
<dbReference type="Gene3D" id="3.40.50.620">
    <property type="entry name" value="HUPs"/>
    <property type="match status" value="2"/>
</dbReference>